<dbReference type="PANTHER" id="PTHR41709:SF2">
    <property type="entry name" value="CIRCADIAN CLOCK PROTEIN KAIB2"/>
    <property type="match status" value="1"/>
</dbReference>
<dbReference type="AlphaFoldDB" id="A0A953JDZ8"/>
<evidence type="ECO:0000313" key="3">
    <source>
        <dbReference type="EMBL" id="MBZ0156805.1"/>
    </source>
</evidence>
<dbReference type="Gene3D" id="3.40.30.10">
    <property type="entry name" value="Glutaredoxin"/>
    <property type="match status" value="1"/>
</dbReference>
<dbReference type="EMBL" id="JAIOIV010000090">
    <property type="protein sequence ID" value="MBZ0156805.1"/>
    <property type="molecule type" value="Genomic_DNA"/>
</dbReference>
<accession>A0A953JDZ8</accession>
<dbReference type="SUPFAM" id="SSF52833">
    <property type="entry name" value="Thioredoxin-like"/>
    <property type="match status" value="1"/>
</dbReference>
<dbReference type="InterPro" id="IPR036249">
    <property type="entry name" value="Thioredoxin-like_sf"/>
</dbReference>
<evidence type="ECO:0000256" key="1">
    <source>
        <dbReference type="SAM" id="MobiDB-lite"/>
    </source>
</evidence>
<evidence type="ECO:0000313" key="4">
    <source>
        <dbReference type="Proteomes" id="UP000705867"/>
    </source>
</evidence>
<reference evidence="3" key="1">
    <citation type="journal article" date="2021" name="bioRxiv">
        <title>Unraveling nitrogen, sulfur and carbon metabolic pathways and microbial community transcriptional responses to substrate deprivation and toxicity stresses in a bioreactor mimicking anoxic brackish coastal sediment conditions.</title>
        <authorList>
            <person name="Martins P.D."/>
            <person name="Echeveste M.J."/>
            <person name="Arshad A."/>
            <person name="Kurth J."/>
            <person name="Ouboter H."/>
            <person name="Jetten M.S.M."/>
            <person name="Welte C.U."/>
        </authorList>
    </citation>
    <scope>NUCLEOTIDE SEQUENCE</scope>
    <source>
        <strain evidence="3">MAG_39</strain>
    </source>
</reference>
<dbReference type="CDD" id="cd02978">
    <property type="entry name" value="KaiB_like"/>
    <property type="match status" value="1"/>
</dbReference>
<dbReference type="SMART" id="SM01248">
    <property type="entry name" value="KaiB"/>
    <property type="match status" value="1"/>
</dbReference>
<reference evidence="3" key="2">
    <citation type="submission" date="2021-08" db="EMBL/GenBank/DDBJ databases">
        <authorList>
            <person name="Dalcin Martins P."/>
        </authorList>
    </citation>
    <scope>NUCLEOTIDE SEQUENCE</scope>
    <source>
        <strain evidence="3">MAG_39</strain>
    </source>
</reference>
<name>A0A953JDZ8_9BACT</name>
<dbReference type="Proteomes" id="UP000705867">
    <property type="component" value="Unassembled WGS sequence"/>
</dbReference>
<evidence type="ECO:0000259" key="2">
    <source>
        <dbReference type="SMART" id="SM01248"/>
    </source>
</evidence>
<gene>
    <name evidence="3" type="ORF">K8I29_11435</name>
</gene>
<dbReference type="InterPro" id="IPR011649">
    <property type="entry name" value="KaiB_domain"/>
</dbReference>
<comment type="caution">
    <text evidence="3">The sequence shown here is derived from an EMBL/GenBank/DDBJ whole genome shotgun (WGS) entry which is preliminary data.</text>
</comment>
<feature type="domain" description="KaiB" evidence="2">
    <location>
        <begin position="64"/>
        <end position="145"/>
    </location>
</feature>
<feature type="region of interest" description="Disordered" evidence="1">
    <location>
        <begin position="1"/>
        <end position="55"/>
    </location>
</feature>
<dbReference type="GO" id="GO:0048511">
    <property type="term" value="P:rhythmic process"/>
    <property type="evidence" value="ECO:0007669"/>
    <property type="project" value="InterPro"/>
</dbReference>
<organism evidence="3 4">
    <name type="scientific">Candidatus Nitrobium versatile</name>
    <dbReference type="NCBI Taxonomy" id="2884831"/>
    <lineage>
        <taxon>Bacteria</taxon>
        <taxon>Pseudomonadati</taxon>
        <taxon>Nitrospirota</taxon>
        <taxon>Nitrospiria</taxon>
        <taxon>Nitrospirales</taxon>
        <taxon>Nitrospiraceae</taxon>
        <taxon>Candidatus Nitrobium</taxon>
    </lineage>
</organism>
<sequence length="148" mass="16047">MASVGKKTTRKTVPSAPGRKTAPIGKETRENATPPGVSKKPPAKAAAGKGRKREVSDEGFFDLRLYVAGQTPKSLAALANLKNICEEYLKGKYRLEVIDLVRNPKLAQGDQILAVPTLVRKLPPPLKKIIGDLSNTERVVVGLDIRPR</sequence>
<proteinExistence type="predicted"/>
<feature type="compositionally biased region" description="Low complexity" evidence="1">
    <location>
        <begin position="39"/>
        <end position="48"/>
    </location>
</feature>
<protein>
    <submittedName>
        <fullName evidence="3">Circadian clock protein KaiB</fullName>
    </submittedName>
</protein>
<dbReference type="PANTHER" id="PTHR41709">
    <property type="entry name" value="KAIB-LIKE PROTEIN 1"/>
    <property type="match status" value="1"/>
</dbReference>
<dbReference type="Pfam" id="PF07689">
    <property type="entry name" value="KaiB"/>
    <property type="match status" value="1"/>
</dbReference>
<dbReference type="InterPro" id="IPR039022">
    <property type="entry name" value="KaiB-like"/>
</dbReference>